<organism evidence="1 2">
    <name type="scientific">Paenarthrobacter histidinolovorans</name>
    <dbReference type="NCBI Taxonomy" id="43664"/>
    <lineage>
        <taxon>Bacteria</taxon>
        <taxon>Bacillati</taxon>
        <taxon>Actinomycetota</taxon>
        <taxon>Actinomycetes</taxon>
        <taxon>Micrococcales</taxon>
        <taxon>Micrococcaceae</taxon>
        <taxon>Paenarthrobacter</taxon>
    </lineage>
</organism>
<dbReference type="Proteomes" id="UP001620520">
    <property type="component" value="Unassembled WGS sequence"/>
</dbReference>
<protein>
    <recommendedName>
        <fullName evidence="3">Class I SAM-dependent methyltransferase</fullName>
    </recommendedName>
</protein>
<evidence type="ECO:0000313" key="1">
    <source>
        <dbReference type="EMBL" id="MFK4637816.1"/>
    </source>
</evidence>
<gene>
    <name evidence="1" type="ORF">ABIA52_000705</name>
</gene>
<sequence>MKTTPERAIDPILEALEGGGPPRVQREIFGIRLYDQIISRDLTEIPEIMAAVRETHGPILELTSGSGRLTRSLSPLGREMSVAEADMTGPKLEETYGCVVLGASYATLLEPRRRKKLFREVNRCLAPEGRFLMSVVNADHRAELEVINRGATISQLDQDSFFVTVESRDALNGALHVSMSHISFNEHGTYRSSEYTSDIAFVSTELIEEELSAEGLGVLERRPITVDPETAGIQELNLWVCAGNQQGQTEVEDRP</sequence>
<dbReference type="RefSeq" id="WP_404593583.1">
    <property type="nucleotide sequence ID" value="NZ_JBIYEW010000003.1"/>
</dbReference>
<dbReference type="SUPFAM" id="SSF53335">
    <property type="entry name" value="S-adenosyl-L-methionine-dependent methyltransferases"/>
    <property type="match status" value="1"/>
</dbReference>
<comment type="caution">
    <text evidence="1">The sequence shown here is derived from an EMBL/GenBank/DDBJ whole genome shotgun (WGS) entry which is preliminary data.</text>
</comment>
<reference evidence="1 2" key="1">
    <citation type="submission" date="2024-10" db="EMBL/GenBank/DDBJ databases">
        <title>Novel secondary metabolite-producing bacteria for plant disease control.</title>
        <authorList>
            <person name="Chevrette M."/>
        </authorList>
    </citation>
    <scope>NUCLEOTIDE SEQUENCE [LARGE SCALE GENOMIC DNA]</scope>
    <source>
        <strain evidence="1 2">J30 TE3557</strain>
    </source>
</reference>
<evidence type="ECO:0008006" key="3">
    <source>
        <dbReference type="Google" id="ProtNLM"/>
    </source>
</evidence>
<name>A0ABW8N1E0_9MICC</name>
<dbReference type="EMBL" id="JBIYEW010000003">
    <property type="protein sequence ID" value="MFK4637816.1"/>
    <property type="molecule type" value="Genomic_DNA"/>
</dbReference>
<keyword evidence="2" id="KW-1185">Reference proteome</keyword>
<dbReference type="Gene3D" id="3.40.50.150">
    <property type="entry name" value="Vaccinia Virus protein VP39"/>
    <property type="match status" value="1"/>
</dbReference>
<accession>A0ABW8N1E0</accession>
<evidence type="ECO:0000313" key="2">
    <source>
        <dbReference type="Proteomes" id="UP001620520"/>
    </source>
</evidence>
<dbReference type="InterPro" id="IPR029063">
    <property type="entry name" value="SAM-dependent_MTases_sf"/>
</dbReference>
<proteinExistence type="predicted"/>